<evidence type="ECO:0000259" key="2">
    <source>
        <dbReference type="Pfam" id="PF19192"/>
    </source>
</evidence>
<reference evidence="3 4" key="1">
    <citation type="submission" date="2020-05" db="EMBL/GenBank/DDBJ databases">
        <title>Hymenobacter terrestris sp. nov. and Hymenobacter lapidiphilus sp. nov., isolated from regoliths in Antarctica.</title>
        <authorList>
            <person name="Sedlacek I."/>
            <person name="Pantucek R."/>
            <person name="Zeman M."/>
            <person name="Holochova P."/>
            <person name="Kralova S."/>
            <person name="Stankova E."/>
            <person name="Sedo O."/>
            <person name="Micenkova L."/>
            <person name="Svec P."/>
            <person name="Gupta V."/>
            <person name="Sood U."/>
            <person name="Korpole U.S."/>
            <person name="Lal R."/>
        </authorList>
    </citation>
    <scope>NUCLEOTIDE SEQUENCE [LARGE SCALE GENOMIC DNA]</scope>
    <source>
        <strain evidence="3 4">P5342</strain>
    </source>
</reference>
<protein>
    <recommendedName>
        <fullName evidence="2">Response receiver domain-containing protein</fullName>
    </recommendedName>
</protein>
<dbReference type="Pfam" id="PF19192">
    <property type="entry name" value="Response_reg_2"/>
    <property type="match status" value="1"/>
</dbReference>
<gene>
    <name evidence="3" type="ORF">HW554_17970</name>
</gene>
<comment type="caution">
    <text evidence="3">The sequence shown here is derived from an EMBL/GenBank/DDBJ whole genome shotgun (WGS) entry which is preliminary data.</text>
</comment>
<sequence length="610" mass="67850">MSPEVAYEEFHAYSRNIATNFLQSVVVVDDKAETTFTKKEPIPEPVPGLVQPGRAGKQITVASRNQAEDSADKNHPEQGLSLSTTQQEHVAPAPQPVDTEVLPIKALNEAFARHGIVCGFLSPTDTGSNRETIIEAVERSAKRADIVILDWKMEGRDEGRQDGYTALKIIEHILKSDEKGDNSFQSSGRLRLIAIYSQSPDLAVIINNIQTHTKENSHSFEKLGDFALQHESTHICAFRKAGGTVKDERTLDVNSLTDKLIDEFTLLTEGLLSNVAIEALSALRLNTHKILQKFNPELDAPYLTHRALTNPSDETMSHPIAMLASEMQDVLEGNGVTNSVSPERIRNWLYSLPHRILPGLMTVNPSFGNITVEQQLELVIDAVINGVSETPESNVGGEKWLALLKKMQSPKKDESSTFTNLMLADGTGALKDRKFSILTTVRSHYTTPPPYLNLGTVVALRNGTVSEYYVCIQPICDCVRLECARRFPFLKLELPPVAEPGKPKPSKFDFIVKDGEKLLELKVNYKPYHMELFSFAPVGTGKLVEAVPKEKQTVPTQWLFKGIDGRGQAIECFWIADLKFAHAQRIAERFGSEITRVGLTESEWLRRMAV</sequence>
<feature type="compositionally biased region" description="Basic and acidic residues" evidence="1">
    <location>
        <begin position="66"/>
        <end position="76"/>
    </location>
</feature>
<name>A0A7Y7PSA6_9BACT</name>
<feature type="domain" description="Response receiver" evidence="2">
    <location>
        <begin position="21"/>
        <end position="243"/>
    </location>
</feature>
<accession>A0A7Y7PSA6</accession>
<keyword evidence="4" id="KW-1185">Reference proteome</keyword>
<feature type="region of interest" description="Disordered" evidence="1">
    <location>
        <begin position="62"/>
        <end position="95"/>
    </location>
</feature>
<evidence type="ECO:0000256" key="1">
    <source>
        <dbReference type="SAM" id="MobiDB-lite"/>
    </source>
</evidence>
<dbReference type="AlphaFoldDB" id="A0A7Y7PSA6"/>
<proteinExistence type="predicted"/>
<evidence type="ECO:0000313" key="3">
    <source>
        <dbReference type="EMBL" id="NVO33099.1"/>
    </source>
</evidence>
<dbReference type="RefSeq" id="WP_176909936.1">
    <property type="nucleotide sequence ID" value="NZ_JABKAU010000048.1"/>
</dbReference>
<evidence type="ECO:0000313" key="4">
    <source>
        <dbReference type="Proteomes" id="UP000565521"/>
    </source>
</evidence>
<organism evidence="3 4">
    <name type="scientific">Hymenobacter lapidiphilus</name>
    <dbReference type="NCBI Taxonomy" id="2608003"/>
    <lineage>
        <taxon>Bacteria</taxon>
        <taxon>Pseudomonadati</taxon>
        <taxon>Bacteroidota</taxon>
        <taxon>Cytophagia</taxon>
        <taxon>Cytophagales</taxon>
        <taxon>Hymenobacteraceae</taxon>
        <taxon>Hymenobacter</taxon>
    </lineage>
</organism>
<dbReference type="InterPro" id="IPR043834">
    <property type="entry name" value="REC"/>
</dbReference>
<dbReference type="EMBL" id="JABKAU010000048">
    <property type="protein sequence ID" value="NVO33099.1"/>
    <property type="molecule type" value="Genomic_DNA"/>
</dbReference>
<dbReference type="Proteomes" id="UP000565521">
    <property type="component" value="Unassembled WGS sequence"/>
</dbReference>